<dbReference type="RefSeq" id="WP_026390158.1">
    <property type="nucleotide sequence ID" value="NZ_LR215048.1"/>
</dbReference>
<dbReference type="OrthoDB" id="9798540at2"/>
<keyword evidence="3 6" id="KW-0812">Transmembrane</keyword>
<keyword evidence="9" id="KW-1185">Reference proteome</keyword>
<feature type="transmembrane region" description="Helical" evidence="7">
    <location>
        <begin position="195"/>
        <end position="211"/>
    </location>
</feature>
<feature type="transmembrane region" description="Helical" evidence="7">
    <location>
        <begin position="127"/>
        <end position="150"/>
    </location>
</feature>
<evidence type="ECO:0000256" key="4">
    <source>
        <dbReference type="ARBA" id="ARBA00022989"/>
    </source>
</evidence>
<evidence type="ECO:0000313" key="8">
    <source>
        <dbReference type="EMBL" id="VEU80497.1"/>
    </source>
</evidence>
<feature type="transmembrane region" description="Helical" evidence="7">
    <location>
        <begin position="218"/>
        <end position="236"/>
    </location>
</feature>
<dbReference type="Gene3D" id="1.10.3470.10">
    <property type="entry name" value="ABC transporter involved in vitamin B12 uptake, BtuC"/>
    <property type="match status" value="1"/>
</dbReference>
<keyword evidence="5 7" id="KW-0472">Membrane</keyword>
<evidence type="ECO:0000256" key="3">
    <source>
        <dbReference type="ARBA" id="ARBA00022692"/>
    </source>
</evidence>
<evidence type="ECO:0000256" key="6">
    <source>
        <dbReference type="RuleBase" id="RU003943"/>
    </source>
</evidence>
<dbReference type="GO" id="GO:0010043">
    <property type="term" value="P:response to zinc ion"/>
    <property type="evidence" value="ECO:0007669"/>
    <property type="project" value="TreeGrafter"/>
</dbReference>
<feature type="transmembrane region" description="Helical" evidence="7">
    <location>
        <begin position="62"/>
        <end position="80"/>
    </location>
</feature>
<evidence type="ECO:0000313" key="9">
    <source>
        <dbReference type="Proteomes" id="UP000289841"/>
    </source>
</evidence>
<dbReference type="Pfam" id="PF00950">
    <property type="entry name" value="ABC-3"/>
    <property type="match status" value="1"/>
</dbReference>
<evidence type="ECO:0000256" key="2">
    <source>
        <dbReference type="ARBA" id="ARBA00008034"/>
    </source>
</evidence>
<feature type="transmembrane region" description="Helical" evidence="7">
    <location>
        <begin position="171"/>
        <end position="189"/>
    </location>
</feature>
<dbReference type="Proteomes" id="UP000289841">
    <property type="component" value="Chromosome"/>
</dbReference>
<dbReference type="PANTHER" id="PTHR30477:SF0">
    <property type="entry name" value="METAL TRANSPORT SYSTEM MEMBRANE PROTEIN TM_0125-RELATED"/>
    <property type="match status" value="1"/>
</dbReference>
<sequence>MFEFLQYSFGWYALLIAIIIGLSAAIISPFLVLNEQALIADGLAHVSFTGLAIGMLFVNEPLFVSIPFAIVLSILVKYLSQKRNINGDAALGIISTVSLAVGLIIIHKSSGFNRSIEGMLIGNMWTVNLSEIIMGIIILILIILFVTVFYRKLLLMTYDYKYAKFRGVKTTLLSYSLSVLTAILITIGVKTIGTLLISSFVIFPVIIGMQFKTSFKRTLVIGSISSIIAVFLGISVADQFDIPAGSTIVIVYAIILIVLMIIKRFIKGGGYRD</sequence>
<reference evidence="8 9" key="1">
    <citation type="submission" date="2019-01" db="EMBL/GenBank/DDBJ databases">
        <authorList>
            <consortium name="Pathogen Informatics"/>
        </authorList>
    </citation>
    <scope>NUCLEOTIDE SEQUENCE [LARGE SCALE GENOMIC DNA]</scope>
    <source>
        <strain evidence="8 9">NCTC10138</strain>
    </source>
</reference>
<protein>
    <submittedName>
        <fullName evidence="8">High-affinity zinc uptake system membrane protein znuB</fullName>
    </submittedName>
</protein>
<dbReference type="InterPro" id="IPR001626">
    <property type="entry name" value="ABC_TroCD"/>
</dbReference>
<evidence type="ECO:0000256" key="7">
    <source>
        <dbReference type="SAM" id="Phobius"/>
    </source>
</evidence>
<gene>
    <name evidence="8" type="primary">znuB</name>
    <name evidence="8" type="ORF">NCTC10138_00870</name>
</gene>
<keyword evidence="4 7" id="KW-1133">Transmembrane helix</keyword>
<evidence type="ECO:0000256" key="1">
    <source>
        <dbReference type="ARBA" id="ARBA00004141"/>
    </source>
</evidence>
<feature type="transmembrane region" description="Helical" evidence="7">
    <location>
        <begin position="12"/>
        <end position="31"/>
    </location>
</feature>
<organism evidence="8 9">
    <name type="scientific">Haploplasma axanthum</name>
    <name type="common">Acholeplasma axanthum</name>
    <dbReference type="NCBI Taxonomy" id="29552"/>
    <lineage>
        <taxon>Bacteria</taxon>
        <taxon>Bacillati</taxon>
        <taxon>Mycoplasmatota</taxon>
        <taxon>Mollicutes</taxon>
        <taxon>Acholeplasmatales</taxon>
        <taxon>Acholeplasmataceae</taxon>
        <taxon>Haploplasma</taxon>
    </lineage>
</organism>
<dbReference type="PANTHER" id="PTHR30477">
    <property type="entry name" value="ABC-TRANSPORTER METAL-BINDING PROTEIN"/>
    <property type="match status" value="1"/>
</dbReference>
<dbReference type="InterPro" id="IPR037294">
    <property type="entry name" value="ABC_BtuC-like"/>
</dbReference>
<dbReference type="SUPFAM" id="SSF81345">
    <property type="entry name" value="ABC transporter involved in vitamin B12 uptake, BtuC"/>
    <property type="match status" value="1"/>
</dbReference>
<comment type="subcellular location">
    <subcellularLocation>
        <location evidence="6">Cell membrane</location>
        <topology evidence="6">Multi-pass membrane protein</topology>
    </subcellularLocation>
    <subcellularLocation>
        <location evidence="1">Membrane</location>
        <topology evidence="1">Multi-pass membrane protein</topology>
    </subcellularLocation>
</comment>
<evidence type="ECO:0000256" key="5">
    <source>
        <dbReference type="ARBA" id="ARBA00023136"/>
    </source>
</evidence>
<dbReference type="GO" id="GO:0043190">
    <property type="term" value="C:ATP-binding cassette (ABC) transporter complex"/>
    <property type="evidence" value="ECO:0007669"/>
    <property type="project" value="InterPro"/>
</dbReference>
<accession>A0A449BDK0</accession>
<comment type="similarity">
    <text evidence="2 6">Belongs to the ABC-3 integral membrane protein family.</text>
</comment>
<dbReference type="AlphaFoldDB" id="A0A449BDK0"/>
<dbReference type="STRING" id="1278311.GCA_000428705_00486"/>
<name>A0A449BDK0_HAPAX</name>
<dbReference type="KEGG" id="aaxa:NCTC10138_00870"/>
<dbReference type="GO" id="GO:0055085">
    <property type="term" value="P:transmembrane transport"/>
    <property type="evidence" value="ECO:0007669"/>
    <property type="project" value="InterPro"/>
</dbReference>
<feature type="transmembrane region" description="Helical" evidence="7">
    <location>
        <begin position="89"/>
        <end position="107"/>
    </location>
</feature>
<dbReference type="EMBL" id="LR215048">
    <property type="protein sequence ID" value="VEU80497.1"/>
    <property type="molecule type" value="Genomic_DNA"/>
</dbReference>
<proteinExistence type="inferred from homology"/>
<feature type="transmembrane region" description="Helical" evidence="7">
    <location>
        <begin position="242"/>
        <end position="262"/>
    </location>
</feature>
<keyword evidence="6" id="KW-0813">Transport</keyword>